<feature type="non-terminal residue" evidence="14">
    <location>
        <position position="354"/>
    </location>
</feature>
<dbReference type="InterPro" id="IPR021261">
    <property type="entry name" value="GPCAT"/>
</dbReference>
<evidence type="ECO:0000256" key="10">
    <source>
        <dbReference type="ARBA" id="ARBA00023209"/>
    </source>
</evidence>
<dbReference type="EMBL" id="KV784363">
    <property type="protein sequence ID" value="OEU13006.1"/>
    <property type="molecule type" value="Genomic_DNA"/>
</dbReference>
<dbReference type="InParanoid" id="A0A1E7F4D9"/>
<keyword evidence="5" id="KW-0808">Transferase</keyword>
<dbReference type="KEGG" id="fcy:FRACYDRAFT_148785"/>
<name>A0A1E7F4D9_9STRA</name>
<dbReference type="Proteomes" id="UP000095751">
    <property type="component" value="Unassembled WGS sequence"/>
</dbReference>
<keyword evidence="15" id="KW-1185">Reference proteome</keyword>
<evidence type="ECO:0000256" key="7">
    <source>
        <dbReference type="ARBA" id="ARBA00022989"/>
    </source>
</evidence>
<keyword evidence="4" id="KW-0444">Lipid biosynthesis</keyword>
<feature type="transmembrane region" description="Helical" evidence="13">
    <location>
        <begin position="21"/>
        <end position="40"/>
    </location>
</feature>
<evidence type="ECO:0000256" key="2">
    <source>
        <dbReference type="ARBA" id="ARBA00006675"/>
    </source>
</evidence>
<keyword evidence="8" id="KW-0443">Lipid metabolism</keyword>
<evidence type="ECO:0000256" key="6">
    <source>
        <dbReference type="ARBA" id="ARBA00022692"/>
    </source>
</evidence>
<comment type="subcellular location">
    <subcellularLocation>
        <location evidence="1">Membrane</location>
        <topology evidence="1">Multi-pass membrane protein</topology>
    </subcellularLocation>
</comment>
<keyword evidence="10" id="KW-0594">Phospholipid biosynthesis</keyword>
<evidence type="ECO:0000256" key="4">
    <source>
        <dbReference type="ARBA" id="ARBA00022516"/>
    </source>
</evidence>
<evidence type="ECO:0000256" key="5">
    <source>
        <dbReference type="ARBA" id="ARBA00022679"/>
    </source>
</evidence>
<reference evidence="14 15" key="1">
    <citation type="submission" date="2016-09" db="EMBL/GenBank/DDBJ databases">
        <title>Extensive genetic diversity and differential bi-allelic expression allows diatom success in the polar Southern Ocean.</title>
        <authorList>
            <consortium name="DOE Joint Genome Institute"/>
            <person name="Mock T."/>
            <person name="Otillar R.P."/>
            <person name="Strauss J."/>
            <person name="Dupont C."/>
            <person name="Frickenhaus S."/>
            <person name="Maumus F."/>
            <person name="Mcmullan M."/>
            <person name="Sanges R."/>
            <person name="Schmutz J."/>
            <person name="Toseland A."/>
            <person name="Valas R."/>
            <person name="Veluchamy A."/>
            <person name="Ward B.J."/>
            <person name="Allen A."/>
            <person name="Barry K."/>
            <person name="Falciatore A."/>
            <person name="Ferrante M."/>
            <person name="Fortunato A.E."/>
            <person name="Gloeckner G."/>
            <person name="Gruber A."/>
            <person name="Hipkin R."/>
            <person name="Janech M."/>
            <person name="Kroth P."/>
            <person name="Leese F."/>
            <person name="Lindquist E."/>
            <person name="Lyon B.R."/>
            <person name="Martin J."/>
            <person name="Mayer C."/>
            <person name="Parker M."/>
            <person name="Quesneville H."/>
            <person name="Raymond J."/>
            <person name="Uhlig C."/>
            <person name="Valentin K.U."/>
            <person name="Worden A.Z."/>
            <person name="Armbrust E.V."/>
            <person name="Bowler C."/>
            <person name="Green B."/>
            <person name="Moulton V."/>
            <person name="Van Oosterhout C."/>
            <person name="Grigoriev I."/>
        </authorList>
    </citation>
    <scope>NUCLEOTIDE SEQUENCE [LARGE SCALE GENOMIC DNA]</scope>
    <source>
        <strain evidence="14 15">CCMP1102</strain>
    </source>
</reference>
<evidence type="ECO:0000256" key="13">
    <source>
        <dbReference type="SAM" id="Phobius"/>
    </source>
</evidence>
<dbReference type="OrthoDB" id="45838at2759"/>
<evidence type="ECO:0000256" key="12">
    <source>
        <dbReference type="ARBA" id="ARBA00023315"/>
    </source>
</evidence>
<evidence type="ECO:0000313" key="15">
    <source>
        <dbReference type="Proteomes" id="UP000095751"/>
    </source>
</evidence>
<gene>
    <name evidence="14" type="ORF">FRACYDRAFT_148785</name>
</gene>
<keyword evidence="12" id="KW-0012">Acyltransferase</keyword>
<dbReference type="PANTHER" id="PTHR31201">
    <property type="entry name" value="OS01G0585100 PROTEIN"/>
    <property type="match status" value="1"/>
</dbReference>
<dbReference type="Pfam" id="PF10998">
    <property type="entry name" value="DUF2838"/>
    <property type="match status" value="1"/>
</dbReference>
<feature type="transmembrane region" description="Helical" evidence="13">
    <location>
        <begin position="278"/>
        <end position="297"/>
    </location>
</feature>
<sequence>VLDEIDRIQLSTRTEKGFQEWKFTFGLMNCLFIAFCFGKYPEHFWILYAIETIFWMSYKFHGMYYAKPLCEALYYLDFCWVMNTLGVIIIVGMIALDTTTTDTEIIPVEWRKIFFIASFGVFCGPVFMAAMTLPFVAFLFHDVNTMANLIIHLMPCMAMYHHRWHAVEINAAYPTIFPHLVQHTEDLNSGKDPVSVTKVTLMVYFAWFIPYTIWMLLFGLRLPVTSKDKKKPPPKYDTVFHSTVKGGVCELVGTTLWKRSKAVSRDQSQRNDYEIRDFLLYMTGHAVMSCGLGIFLIGDILCYGGGKNVHAAVLWLATIICAERGAKRYTYYVTAMYGKKLRHAFHKLEQQQEE</sequence>
<evidence type="ECO:0000256" key="8">
    <source>
        <dbReference type="ARBA" id="ARBA00023098"/>
    </source>
</evidence>
<dbReference type="PANTHER" id="PTHR31201:SF1">
    <property type="entry name" value="GLYCEROPHOSPHOCHOLINE ACYLTRANSFERASE 1"/>
    <property type="match status" value="1"/>
</dbReference>
<feature type="non-terminal residue" evidence="14">
    <location>
        <position position="1"/>
    </location>
</feature>
<comment type="similarity">
    <text evidence="2">Belongs to the GPC1 family.</text>
</comment>
<evidence type="ECO:0000256" key="9">
    <source>
        <dbReference type="ARBA" id="ARBA00023136"/>
    </source>
</evidence>
<dbReference type="GO" id="GO:0016746">
    <property type="term" value="F:acyltransferase activity"/>
    <property type="evidence" value="ECO:0007669"/>
    <property type="project" value="UniProtKB-KW"/>
</dbReference>
<dbReference type="GO" id="GO:0016020">
    <property type="term" value="C:membrane"/>
    <property type="evidence" value="ECO:0007669"/>
    <property type="project" value="UniProtKB-SubCell"/>
</dbReference>
<proteinExistence type="inferred from homology"/>
<dbReference type="AlphaFoldDB" id="A0A1E7F4D9"/>
<evidence type="ECO:0000256" key="1">
    <source>
        <dbReference type="ARBA" id="ARBA00004141"/>
    </source>
</evidence>
<accession>A0A1E7F4D9</accession>
<protein>
    <recommendedName>
        <fullName evidence="3">Glycerophosphocholine acyltransferase 1</fullName>
    </recommendedName>
</protein>
<dbReference type="GO" id="GO:0006656">
    <property type="term" value="P:phosphatidylcholine biosynthetic process"/>
    <property type="evidence" value="ECO:0007669"/>
    <property type="project" value="TreeGrafter"/>
</dbReference>
<evidence type="ECO:0000256" key="3">
    <source>
        <dbReference type="ARBA" id="ARBA00019082"/>
    </source>
</evidence>
<keyword evidence="9 13" id="KW-0472">Membrane</keyword>
<feature type="transmembrane region" description="Helical" evidence="13">
    <location>
        <begin position="201"/>
        <end position="219"/>
    </location>
</feature>
<keyword evidence="11" id="KW-1208">Phospholipid metabolism</keyword>
<organism evidence="14 15">
    <name type="scientific">Fragilariopsis cylindrus CCMP1102</name>
    <dbReference type="NCBI Taxonomy" id="635003"/>
    <lineage>
        <taxon>Eukaryota</taxon>
        <taxon>Sar</taxon>
        <taxon>Stramenopiles</taxon>
        <taxon>Ochrophyta</taxon>
        <taxon>Bacillariophyta</taxon>
        <taxon>Bacillariophyceae</taxon>
        <taxon>Bacillariophycidae</taxon>
        <taxon>Bacillariales</taxon>
        <taxon>Bacillariaceae</taxon>
        <taxon>Fragilariopsis</taxon>
    </lineage>
</organism>
<keyword evidence="6 13" id="KW-0812">Transmembrane</keyword>
<feature type="transmembrane region" description="Helical" evidence="13">
    <location>
        <begin position="73"/>
        <end position="95"/>
    </location>
</feature>
<evidence type="ECO:0000256" key="11">
    <source>
        <dbReference type="ARBA" id="ARBA00023264"/>
    </source>
</evidence>
<feature type="transmembrane region" description="Helical" evidence="13">
    <location>
        <begin position="115"/>
        <end position="140"/>
    </location>
</feature>
<evidence type="ECO:0000313" key="14">
    <source>
        <dbReference type="EMBL" id="OEU13006.1"/>
    </source>
</evidence>
<keyword evidence="7 13" id="KW-1133">Transmembrane helix</keyword>